<evidence type="ECO:0000256" key="1">
    <source>
        <dbReference type="SAM" id="MobiDB-lite"/>
    </source>
</evidence>
<dbReference type="Proteomes" id="UP000769528">
    <property type="component" value="Unassembled WGS sequence"/>
</dbReference>
<proteinExistence type="predicted"/>
<gene>
    <name evidence="2" type="ORF">WICMUC_004616</name>
</gene>
<dbReference type="AlphaFoldDB" id="A0A9P8TAT3"/>
<feature type="compositionally biased region" description="Basic and acidic residues" evidence="1">
    <location>
        <begin position="1"/>
        <end position="10"/>
    </location>
</feature>
<sequence>MSDNIDEHTSTKTVQNNNNHQDKLPSYQESIDPPPKYQTILKPKSDEIEEINGLLTEIEIREYQQMLNEIVDQTEFMNIEDINL</sequence>
<dbReference type="EMBL" id="JAEUBF010001278">
    <property type="protein sequence ID" value="KAH3671436.1"/>
    <property type="molecule type" value="Genomic_DNA"/>
</dbReference>
<keyword evidence="3" id="KW-1185">Reference proteome</keyword>
<accession>A0A9P8TAT3</accession>
<feature type="region of interest" description="Disordered" evidence="1">
    <location>
        <begin position="1"/>
        <end position="37"/>
    </location>
</feature>
<reference evidence="2" key="1">
    <citation type="journal article" date="2021" name="Open Biol.">
        <title>Shared evolutionary footprints suggest mitochondrial oxidative damage underlies multiple complex I losses in fungi.</title>
        <authorList>
            <person name="Schikora-Tamarit M.A."/>
            <person name="Marcet-Houben M."/>
            <person name="Nosek J."/>
            <person name="Gabaldon T."/>
        </authorList>
    </citation>
    <scope>NUCLEOTIDE SEQUENCE</scope>
    <source>
        <strain evidence="2">CBS6341</strain>
    </source>
</reference>
<evidence type="ECO:0000313" key="2">
    <source>
        <dbReference type="EMBL" id="KAH3671436.1"/>
    </source>
</evidence>
<organism evidence="2 3">
    <name type="scientific">Wickerhamomyces mucosus</name>
    <dbReference type="NCBI Taxonomy" id="1378264"/>
    <lineage>
        <taxon>Eukaryota</taxon>
        <taxon>Fungi</taxon>
        <taxon>Dikarya</taxon>
        <taxon>Ascomycota</taxon>
        <taxon>Saccharomycotina</taxon>
        <taxon>Saccharomycetes</taxon>
        <taxon>Phaffomycetales</taxon>
        <taxon>Wickerhamomycetaceae</taxon>
        <taxon>Wickerhamomyces</taxon>
    </lineage>
</organism>
<name>A0A9P8TAT3_9ASCO</name>
<reference evidence="2" key="2">
    <citation type="submission" date="2021-01" db="EMBL/GenBank/DDBJ databases">
        <authorList>
            <person name="Schikora-Tamarit M.A."/>
        </authorList>
    </citation>
    <scope>NUCLEOTIDE SEQUENCE</scope>
    <source>
        <strain evidence="2">CBS6341</strain>
    </source>
</reference>
<comment type="caution">
    <text evidence="2">The sequence shown here is derived from an EMBL/GenBank/DDBJ whole genome shotgun (WGS) entry which is preliminary data.</text>
</comment>
<evidence type="ECO:0000313" key="3">
    <source>
        <dbReference type="Proteomes" id="UP000769528"/>
    </source>
</evidence>
<protein>
    <submittedName>
        <fullName evidence="2">Uncharacterized protein</fullName>
    </submittedName>
</protein>